<evidence type="ECO:0000313" key="2">
    <source>
        <dbReference type="EMBL" id="MBS0123621.1"/>
    </source>
</evidence>
<dbReference type="InterPro" id="IPR035965">
    <property type="entry name" value="PAS-like_dom_sf"/>
</dbReference>
<dbReference type="SUPFAM" id="SSF55785">
    <property type="entry name" value="PYP-like sensor domain (PAS domain)"/>
    <property type="match status" value="1"/>
</dbReference>
<reference evidence="2" key="1">
    <citation type="submission" date="2021-04" db="EMBL/GenBank/DDBJ databases">
        <authorList>
            <person name="Yoon J."/>
        </authorList>
    </citation>
    <scope>NUCLEOTIDE SEQUENCE</scope>
    <source>
        <strain evidence="2">KMU-90</strain>
    </source>
</reference>
<dbReference type="GO" id="GO:0043565">
    <property type="term" value="F:sequence-specific DNA binding"/>
    <property type="evidence" value="ECO:0007669"/>
    <property type="project" value="InterPro"/>
</dbReference>
<dbReference type="InterPro" id="IPR002197">
    <property type="entry name" value="HTH_Fis"/>
</dbReference>
<dbReference type="Proteomes" id="UP000681356">
    <property type="component" value="Unassembled WGS sequence"/>
</dbReference>
<dbReference type="PRINTS" id="PR01590">
    <property type="entry name" value="HTHFIS"/>
</dbReference>
<protein>
    <submittedName>
        <fullName evidence="2">Transcriptional regulator PpsR</fullName>
    </submittedName>
</protein>
<dbReference type="NCBIfam" id="TIGR02040">
    <property type="entry name" value="PpsR-CrtJ"/>
    <property type="match status" value="1"/>
</dbReference>
<sequence length="475" mass="52611">MNSGGSSFWESGSMPVIEPSFLSSLISAASDIALVVAKDGTILSVLVNDTETSFGNLSHWEGRKIAEFLTVESRPKFQAVLDQFKDGSVSAKSVELNHTDNAVWEFPVRYSFHAFGDNEALIMLGRDLRPVAETQQQLVQAQMSLEQGYEARREFDARYRLLLRSVRDAIAFVSVNEGKIKDLNEPAASLLGSTREDLVGSAFSQEFRDRRREEFIESLVNTAISENAGGFEVTARRNKNRIVITPNVFRAAGERVLICRMDGESTAATHSDELTINLDVLFRKGADAMVFTSITGAILTCNDSFLDLVDAAHLVDVKGRSLADFLGRGQIDMSVLIENARRAGQMRLYSTKLLNEFGSKTAVEMSVTYLNNRADPELGFVIRDASRVDAIRKSPMQTAEESNRNVMELVGSATLKEIVSETTDVVEKMCIETAVNLTRNNRVAAAEMLGLSRQSLYVKLRKYGLLSRDSDEDEE</sequence>
<dbReference type="Gene3D" id="3.30.450.20">
    <property type="entry name" value="PAS domain"/>
    <property type="match status" value="3"/>
</dbReference>
<dbReference type="InterPro" id="IPR011785">
    <property type="entry name" value="Tscrpt_reg_PpsR-CrtJ"/>
</dbReference>
<proteinExistence type="predicted"/>
<evidence type="ECO:0000313" key="3">
    <source>
        <dbReference type="Proteomes" id="UP000681356"/>
    </source>
</evidence>
<dbReference type="SMART" id="SM00091">
    <property type="entry name" value="PAS"/>
    <property type="match status" value="3"/>
</dbReference>
<dbReference type="AlphaFoldDB" id="A0A8J7WDD1"/>
<dbReference type="InterPro" id="IPR000014">
    <property type="entry name" value="PAS"/>
</dbReference>
<comment type="caution">
    <text evidence="2">The sequence shown here is derived from an EMBL/GenBank/DDBJ whole genome shotgun (WGS) entry which is preliminary data.</text>
</comment>
<dbReference type="InterPro" id="IPR009057">
    <property type="entry name" value="Homeodomain-like_sf"/>
</dbReference>
<gene>
    <name evidence="2" type="primary">ppsR</name>
    <name evidence="2" type="ORF">KB874_05690</name>
</gene>
<dbReference type="EMBL" id="JAGTUU010000002">
    <property type="protein sequence ID" value="MBS0123621.1"/>
    <property type="molecule type" value="Genomic_DNA"/>
</dbReference>
<evidence type="ECO:0000259" key="1">
    <source>
        <dbReference type="PROSITE" id="PS50112"/>
    </source>
</evidence>
<dbReference type="PROSITE" id="PS50112">
    <property type="entry name" value="PAS"/>
    <property type="match status" value="1"/>
</dbReference>
<feature type="domain" description="PAS" evidence="1">
    <location>
        <begin position="155"/>
        <end position="227"/>
    </location>
</feature>
<organism evidence="2 3">
    <name type="scientific">Thetidibacter halocola</name>
    <dbReference type="NCBI Taxonomy" id="2827239"/>
    <lineage>
        <taxon>Bacteria</taxon>
        <taxon>Pseudomonadati</taxon>
        <taxon>Pseudomonadota</taxon>
        <taxon>Alphaproteobacteria</taxon>
        <taxon>Rhodobacterales</taxon>
        <taxon>Roseobacteraceae</taxon>
        <taxon>Thetidibacter</taxon>
    </lineage>
</organism>
<dbReference type="NCBIfam" id="TIGR00229">
    <property type="entry name" value="sensory_box"/>
    <property type="match status" value="1"/>
</dbReference>
<dbReference type="Gene3D" id="1.10.10.60">
    <property type="entry name" value="Homeodomain-like"/>
    <property type="match status" value="1"/>
</dbReference>
<keyword evidence="3" id="KW-1185">Reference proteome</keyword>
<accession>A0A8J7WDD1</accession>
<dbReference type="Gene3D" id="1.20.5.430">
    <property type="match status" value="1"/>
</dbReference>
<dbReference type="Pfam" id="PF02954">
    <property type="entry name" value="HTH_8"/>
    <property type="match status" value="1"/>
</dbReference>
<name>A0A8J7WDD1_9RHOB</name>
<dbReference type="CDD" id="cd00130">
    <property type="entry name" value="PAS"/>
    <property type="match status" value="2"/>
</dbReference>
<dbReference type="Pfam" id="PF13188">
    <property type="entry name" value="PAS_8"/>
    <property type="match status" value="1"/>
</dbReference>
<dbReference type="SUPFAM" id="SSF46689">
    <property type="entry name" value="Homeodomain-like"/>
    <property type="match status" value="1"/>
</dbReference>
<dbReference type="Pfam" id="PF13426">
    <property type="entry name" value="PAS_9"/>
    <property type="match status" value="1"/>
</dbReference>